<dbReference type="EMBL" id="MU129037">
    <property type="protein sequence ID" value="KAF9509361.1"/>
    <property type="molecule type" value="Genomic_DNA"/>
</dbReference>
<sequence>MSQSVQSLGPQSLILAQTTIAFITAPFNAPSYNFPLFLFGTYASERSESSDSLRLFFGLLGVSIPLDLIWLIKTNDQNGLIKFLSIINLLLKAPTIFAVLNALRLRGETFPSFSHGQFGSDTQHVWSMPGGFDTGNNGTSGYQNVSDDIEAHPSSAPILPARFASLPSNKIIFLRLPRNNRTRLQRSVVVLETPPRDVMVWKIIILMHPLCIHVYAHRLYLGIPCFVIDPHSLGTVRQ</sequence>
<protein>
    <submittedName>
        <fullName evidence="2">Uncharacterized protein</fullName>
    </submittedName>
</protein>
<feature type="transmembrane region" description="Helical" evidence="1">
    <location>
        <begin position="12"/>
        <end position="32"/>
    </location>
</feature>
<dbReference type="AlphaFoldDB" id="A0A9P6DNU2"/>
<name>A0A9P6DNU2_9AGAM</name>
<keyword evidence="3" id="KW-1185">Reference proteome</keyword>
<gene>
    <name evidence="2" type="ORF">BS47DRAFT_161995</name>
</gene>
<organism evidence="2 3">
    <name type="scientific">Hydnum rufescens UP504</name>
    <dbReference type="NCBI Taxonomy" id="1448309"/>
    <lineage>
        <taxon>Eukaryota</taxon>
        <taxon>Fungi</taxon>
        <taxon>Dikarya</taxon>
        <taxon>Basidiomycota</taxon>
        <taxon>Agaricomycotina</taxon>
        <taxon>Agaricomycetes</taxon>
        <taxon>Cantharellales</taxon>
        <taxon>Hydnaceae</taxon>
        <taxon>Hydnum</taxon>
    </lineage>
</organism>
<dbReference type="Proteomes" id="UP000886523">
    <property type="component" value="Unassembled WGS sequence"/>
</dbReference>
<proteinExistence type="predicted"/>
<keyword evidence="1" id="KW-1133">Transmembrane helix</keyword>
<keyword evidence="1" id="KW-0812">Transmembrane</keyword>
<feature type="transmembrane region" description="Helical" evidence="1">
    <location>
        <begin position="83"/>
        <end position="103"/>
    </location>
</feature>
<feature type="transmembrane region" description="Helical" evidence="1">
    <location>
        <begin position="52"/>
        <end position="71"/>
    </location>
</feature>
<evidence type="ECO:0000256" key="1">
    <source>
        <dbReference type="SAM" id="Phobius"/>
    </source>
</evidence>
<keyword evidence="1" id="KW-0472">Membrane</keyword>
<dbReference type="OrthoDB" id="2500246at2759"/>
<comment type="caution">
    <text evidence="2">The sequence shown here is derived from an EMBL/GenBank/DDBJ whole genome shotgun (WGS) entry which is preliminary data.</text>
</comment>
<evidence type="ECO:0000313" key="2">
    <source>
        <dbReference type="EMBL" id="KAF9509361.1"/>
    </source>
</evidence>
<accession>A0A9P6DNU2</accession>
<reference evidence="2" key="1">
    <citation type="journal article" date="2020" name="Nat. Commun.">
        <title>Large-scale genome sequencing of mycorrhizal fungi provides insights into the early evolution of symbiotic traits.</title>
        <authorList>
            <person name="Miyauchi S."/>
            <person name="Kiss E."/>
            <person name="Kuo A."/>
            <person name="Drula E."/>
            <person name="Kohler A."/>
            <person name="Sanchez-Garcia M."/>
            <person name="Morin E."/>
            <person name="Andreopoulos B."/>
            <person name="Barry K.W."/>
            <person name="Bonito G."/>
            <person name="Buee M."/>
            <person name="Carver A."/>
            <person name="Chen C."/>
            <person name="Cichocki N."/>
            <person name="Clum A."/>
            <person name="Culley D."/>
            <person name="Crous P.W."/>
            <person name="Fauchery L."/>
            <person name="Girlanda M."/>
            <person name="Hayes R.D."/>
            <person name="Keri Z."/>
            <person name="LaButti K."/>
            <person name="Lipzen A."/>
            <person name="Lombard V."/>
            <person name="Magnuson J."/>
            <person name="Maillard F."/>
            <person name="Murat C."/>
            <person name="Nolan M."/>
            <person name="Ohm R.A."/>
            <person name="Pangilinan J."/>
            <person name="Pereira M.F."/>
            <person name="Perotto S."/>
            <person name="Peter M."/>
            <person name="Pfister S."/>
            <person name="Riley R."/>
            <person name="Sitrit Y."/>
            <person name="Stielow J.B."/>
            <person name="Szollosi G."/>
            <person name="Zifcakova L."/>
            <person name="Stursova M."/>
            <person name="Spatafora J.W."/>
            <person name="Tedersoo L."/>
            <person name="Vaario L.M."/>
            <person name="Yamada A."/>
            <person name="Yan M."/>
            <person name="Wang P."/>
            <person name="Xu J."/>
            <person name="Bruns T."/>
            <person name="Baldrian P."/>
            <person name="Vilgalys R."/>
            <person name="Dunand C."/>
            <person name="Henrissat B."/>
            <person name="Grigoriev I.V."/>
            <person name="Hibbett D."/>
            <person name="Nagy L.G."/>
            <person name="Martin F.M."/>
        </authorList>
    </citation>
    <scope>NUCLEOTIDE SEQUENCE</scope>
    <source>
        <strain evidence="2">UP504</strain>
    </source>
</reference>
<evidence type="ECO:0000313" key="3">
    <source>
        <dbReference type="Proteomes" id="UP000886523"/>
    </source>
</evidence>